<dbReference type="Proteomes" id="UP000264883">
    <property type="component" value="Chromosome"/>
</dbReference>
<dbReference type="Pfam" id="PF22564">
    <property type="entry name" value="HAAS"/>
    <property type="match status" value="1"/>
</dbReference>
<dbReference type="OrthoDB" id="116789at2"/>
<feature type="transmembrane region" description="Helical" evidence="1">
    <location>
        <begin position="219"/>
        <end position="236"/>
    </location>
</feature>
<keyword evidence="1" id="KW-0812">Transmembrane</keyword>
<dbReference type="RefSeq" id="WP_119864380.1">
    <property type="nucleotide sequence ID" value="NZ_CP016786.1"/>
</dbReference>
<protein>
    <submittedName>
        <fullName evidence="2">Uncharacterized protein</fullName>
    </submittedName>
</protein>
<feature type="transmembrane region" description="Helical" evidence="1">
    <location>
        <begin position="175"/>
        <end position="199"/>
    </location>
</feature>
<reference evidence="2 3" key="1">
    <citation type="submission" date="2016-08" db="EMBL/GenBank/DDBJ databases">
        <title>Complete Genome Sequence Of The Indigo Reducing Clostridium isatidis DSM15098.</title>
        <authorList>
            <person name="Little G.T."/>
            <person name="Minton N.P."/>
        </authorList>
    </citation>
    <scope>NUCLEOTIDE SEQUENCE [LARGE SCALE GENOMIC DNA]</scope>
    <source>
        <strain evidence="2 3">DSM 15098</strain>
    </source>
</reference>
<organism evidence="2 3">
    <name type="scientific">Clostridium isatidis</name>
    <dbReference type="NCBI Taxonomy" id="182773"/>
    <lineage>
        <taxon>Bacteria</taxon>
        <taxon>Bacillati</taxon>
        <taxon>Bacillota</taxon>
        <taxon>Clostridia</taxon>
        <taxon>Eubacteriales</taxon>
        <taxon>Clostridiaceae</taxon>
        <taxon>Clostridium</taxon>
    </lineage>
</organism>
<evidence type="ECO:0000313" key="2">
    <source>
        <dbReference type="EMBL" id="ASW42251.1"/>
    </source>
</evidence>
<feature type="transmembrane region" description="Helical" evidence="1">
    <location>
        <begin position="116"/>
        <end position="138"/>
    </location>
</feature>
<dbReference type="EMBL" id="CP016786">
    <property type="protein sequence ID" value="ASW42251.1"/>
    <property type="molecule type" value="Genomic_DNA"/>
</dbReference>
<dbReference type="KEGG" id="cia:BEN51_01710"/>
<proteinExistence type="predicted"/>
<sequence>MIDRYIYAVTRKLPEKSREEIANEIRELILDMIEDIEDTVSEEEKIEKVLKILGDPEKLASQYRGKERYLIGPNYIDKYIFVMKIVSLSIFIGISIALGIGGVFSAGGIIDFIGSYIDALISSLLQGAAWVTGIFAFLEYKEISLDEAAENKEWDPSKLPDIPHKKAIISRGESIFSIIFTTIFTAIFFFSPEYVGIYYKVGNDLRFIQVLNLDAYESFRFIILIIFTISIIKELIKIIEGKWTIRLAIIDTILNIISSILSINIISNSSIWNSDIVQNIEKYIRISFDRILFIVIASIVIITISESLAALYKGFKYGIQKGLSNIIK</sequence>
<name>A0A343J9P3_9CLOT</name>
<feature type="transmembrane region" description="Helical" evidence="1">
    <location>
        <begin position="248"/>
        <end position="271"/>
    </location>
</feature>
<gene>
    <name evidence="2" type="ORF">BEN51_01710</name>
</gene>
<keyword evidence="1" id="KW-1133">Transmembrane helix</keyword>
<feature type="transmembrane region" description="Helical" evidence="1">
    <location>
        <begin position="85"/>
        <end position="110"/>
    </location>
</feature>
<keyword evidence="1" id="KW-0472">Membrane</keyword>
<feature type="transmembrane region" description="Helical" evidence="1">
    <location>
        <begin position="291"/>
        <end position="312"/>
    </location>
</feature>
<evidence type="ECO:0000313" key="3">
    <source>
        <dbReference type="Proteomes" id="UP000264883"/>
    </source>
</evidence>
<keyword evidence="3" id="KW-1185">Reference proteome</keyword>
<evidence type="ECO:0000256" key="1">
    <source>
        <dbReference type="SAM" id="Phobius"/>
    </source>
</evidence>
<accession>A0A343J9P3</accession>
<dbReference type="AlphaFoldDB" id="A0A343J9P3"/>